<dbReference type="InterPro" id="IPR001584">
    <property type="entry name" value="Integrase_cat-core"/>
</dbReference>
<evidence type="ECO:0000313" key="4">
    <source>
        <dbReference type="Proteomes" id="UP000663829"/>
    </source>
</evidence>
<dbReference type="GO" id="GO:0015074">
    <property type="term" value="P:DNA integration"/>
    <property type="evidence" value="ECO:0007669"/>
    <property type="project" value="InterPro"/>
</dbReference>
<dbReference type="InterPro" id="IPR012337">
    <property type="entry name" value="RNaseH-like_sf"/>
</dbReference>
<keyword evidence="4" id="KW-1185">Reference proteome</keyword>
<dbReference type="SUPFAM" id="SSF53098">
    <property type="entry name" value="Ribonuclease H-like"/>
    <property type="match status" value="1"/>
</dbReference>
<evidence type="ECO:0000313" key="2">
    <source>
        <dbReference type="EMBL" id="CAF1165844.1"/>
    </source>
</evidence>
<dbReference type="Gene3D" id="1.10.340.70">
    <property type="match status" value="1"/>
</dbReference>
<dbReference type="Pfam" id="PF17921">
    <property type="entry name" value="Integrase_H2C2"/>
    <property type="match status" value="1"/>
</dbReference>
<protein>
    <recommendedName>
        <fullName evidence="1">Integrase catalytic domain-containing protein</fullName>
    </recommendedName>
</protein>
<feature type="non-terminal residue" evidence="2">
    <location>
        <position position="1"/>
    </location>
</feature>
<dbReference type="PANTHER" id="PTHR37984:SF15">
    <property type="entry name" value="INTEGRASE CATALYTIC DOMAIN-CONTAINING PROTEIN"/>
    <property type="match status" value="1"/>
</dbReference>
<dbReference type="Gene3D" id="3.30.420.10">
    <property type="entry name" value="Ribonuclease H-like superfamily/Ribonuclease H"/>
    <property type="match status" value="1"/>
</dbReference>
<dbReference type="InterPro" id="IPR050951">
    <property type="entry name" value="Retrovirus_Pol_polyprotein"/>
</dbReference>
<sequence>AQTMTPHLFITAMQLRPRKKIINPKTSNSIPSTSLPPISKVSTATPSTDFDITKLKMEQQQDTVILDKTKEIKQDPTTLSYEVVDGLLYKIASRKGAKNIKLPYLPQSMILNVMAAYHDHPTSGHFGIRRTWHKLRDRYFWPNMMSTIENYIKSCEKCAKFNIRRTKASAKAMPNNTAATTAQFIVEDVILKYGVHRKLITDQGSHYKNELMGSITRLCGRKRVFATTYHPQTNGQVERFNATFYPQLAKLHDENVNDWDAHLTACVFAYNTGVHATTGYSPFQLMFARHSLS</sequence>
<dbReference type="GO" id="GO:0003676">
    <property type="term" value="F:nucleic acid binding"/>
    <property type="evidence" value="ECO:0007669"/>
    <property type="project" value="InterPro"/>
</dbReference>
<dbReference type="OrthoDB" id="6144934at2759"/>
<proteinExistence type="predicted"/>
<name>A0A814TRJ1_9BILA</name>
<dbReference type="FunFam" id="1.10.340.70:FF:000001">
    <property type="entry name" value="Retrovirus-related Pol polyprotein from transposon gypsy-like Protein"/>
    <property type="match status" value="1"/>
</dbReference>
<dbReference type="InterPro" id="IPR041588">
    <property type="entry name" value="Integrase_H2C2"/>
</dbReference>
<reference evidence="2" key="1">
    <citation type="submission" date="2021-02" db="EMBL/GenBank/DDBJ databases">
        <authorList>
            <person name="Nowell W R."/>
        </authorList>
    </citation>
    <scope>NUCLEOTIDE SEQUENCE</scope>
</reference>
<dbReference type="PROSITE" id="PS50994">
    <property type="entry name" value="INTEGRASE"/>
    <property type="match status" value="1"/>
</dbReference>
<dbReference type="EMBL" id="CAJNOQ010007353">
    <property type="protein sequence ID" value="CAF1165844.1"/>
    <property type="molecule type" value="Genomic_DNA"/>
</dbReference>
<dbReference type="EMBL" id="CAJOBC010007352">
    <property type="protein sequence ID" value="CAF3929501.1"/>
    <property type="molecule type" value="Genomic_DNA"/>
</dbReference>
<dbReference type="PANTHER" id="PTHR37984">
    <property type="entry name" value="PROTEIN CBG26694"/>
    <property type="match status" value="1"/>
</dbReference>
<dbReference type="InterPro" id="IPR036397">
    <property type="entry name" value="RNaseH_sf"/>
</dbReference>
<gene>
    <name evidence="2" type="ORF">GPM918_LOCUS21922</name>
    <name evidence="3" type="ORF">SRO942_LOCUS21920</name>
</gene>
<comment type="caution">
    <text evidence="2">The sequence shown here is derived from an EMBL/GenBank/DDBJ whole genome shotgun (WGS) entry which is preliminary data.</text>
</comment>
<dbReference type="AlphaFoldDB" id="A0A814TRJ1"/>
<feature type="domain" description="Integrase catalytic" evidence="1">
    <location>
        <begin position="170"/>
        <end position="290"/>
    </location>
</feature>
<evidence type="ECO:0000313" key="3">
    <source>
        <dbReference type="EMBL" id="CAF3929501.1"/>
    </source>
</evidence>
<dbReference type="Proteomes" id="UP000681722">
    <property type="component" value="Unassembled WGS sequence"/>
</dbReference>
<accession>A0A814TRJ1</accession>
<organism evidence="2 4">
    <name type="scientific">Didymodactylos carnosus</name>
    <dbReference type="NCBI Taxonomy" id="1234261"/>
    <lineage>
        <taxon>Eukaryota</taxon>
        <taxon>Metazoa</taxon>
        <taxon>Spiralia</taxon>
        <taxon>Gnathifera</taxon>
        <taxon>Rotifera</taxon>
        <taxon>Eurotatoria</taxon>
        <taxon>Bdelloidea</taxon>
        <taxon>Philodinida</taxon>
        <taxon>Philodinidae</taxon>
        <taxon>Didymodactylos</taxon>
    </lineage>
</organism>
<dbReference type="Proteomes" id="UP000663829">
    <property type="component" value="Unassembled WGS sequence"/>
</dbReference>
<evidence type="ECO:0000259" key="1">
    <source>
        <dbReference type="PROSITE" id="PS50994"/>
    </source>
</evidence>